<gene>
    <name evidence="3" type="ORF">NLI96_g10494</name>
</gene>
<organism evidence="3 4">
    <name type="scientific">Meripilus lineatus</name>
    <dbReference type="NCBI Taxonomy" id="2056292"/>
    <lineage>
        <taxon>Eukaryota</taxon>
        <taxon>Fungi</taxon>
        <taxon>Dikarya</taxon>
        <taxon>Basidiomycota</taxon>
        <taxon>Agaricomycotina</taxon>
        <taxon>Agaricomycetes</taxon>
        <taxon>Polyporales</taxon>
        <taxon>Meripilaceae</taxon>
        <taxon>Meripilus</taxon>
    </lineage>
</organism>
<feature type="compositionally biased region" description="Basic and acidic residues" evidence="1">
    <location>
        <begin position="110"/>
        <end position="124"/>
    </location>
</feature>
<feature type="domain" description="FHA" evidence="2">
    <location>
        <begin position="187"/>
        <end position="250"/>
    </location>
</feature>
<accession>A0AAD5YE60</accession>
<proteinExistence type="predicted"/>
<evidence type="ECO:0000259" key="2">
    <source>
        <dbReference type="PROSITE" id="PS50006"/>
    </source>
</evidence>
<dbReference type="SMART" id="SM00240">
    <property type="entry name" value="FHA"/>
    <property type="match status" value="1"/>
</dbReference>
<feature type="compositionally biased region" description="Basic and acidic residues" evidence="1">
    <location>
        <begin position="1"/>
        <end position="89"/>
    </location>
</feature>
<sequence length="307" mass="35434">MVRESRSPGRSNRSETYGRDRSRERRRDDYRRRDDRRRGDQQADFRDDRRGPDARGSGNRKEGESSRSYRDSDRERERDRRDRRDEMRSRRSASPRQRSSRPRSRSRSKPPSDSRSKSPEDKAKPNFAPSGLLAAATKTVKNTDGTKTVLKYHEPPEARRPVIGWRLYVFKGSEQVDLLHVYRQSAYLFGRDKTVCDVTLDHPSCSKQHAVIQFRQVQEKNEFGEAKAVVKPFIIDLESTNGTQVNDQTIPTSRYFELKLSDGAFFIISSSIPVLTDQLSLCPTPRISVIKFGESTREYVLLSEDAA</sequence>
<dbReference type="InterPro" id="IPR050923">
    <property type="entry name" value="Cell_Proc_Reg/RNA_Proc"/>
</dbReference>
<evidence type="ECO:0000313" key="3">
    <source>
        <dbReference type="EMBL" id="KAJ3477381.1"/>
    </source>
</evidence>
<feature type="compositionally biased region" description="Basic residues" evidence="1">
    <location>
        <begin position="90"/>
        <end position="108"/>
    </location>
</feature>
<dbReference type="SUPFAM" id="SSF49879">
    <property type="entry name" value="SMAD/FHA domain"/>
    <property type="match status" value="1"/>
</dbReference>
<feature type="region of interest" description="Disordered" evidence="1">
    <location>
        <begin position="1"/>
        <end position="136"/>
    </location>
</feature>
<evidence type="ECO:0000256" key="1">
    <source>
        <dbReference type="SAM" id="MobiDB-lite"/>
    </source>
</evidence>
<evidence type="ECO:0000313" key="4">
    <source>
        <dbReference type="Proteomes" id="UP001212997"/>
    </source>
</evidence>
<name>A0AAD5YE60_9APHY</name>
<comment type="caution">
    <text evidence="3">The sequence shown here is derived from an EMBL/GenBank/DDBJ whole genome shotgun (WGS) entry which is preliminary data.</text>
</comment>
<dbReference type="EMBL" id="JANAWD010000600">
    <property type="protein sequence ID" value="KAJ3477381.1"/>
    <property type="molecule type" value="Genomic_DNA"/>
</dbReference>
<dbReference type="PANTHER" id="PTHR23308">
    <property type="entry name" value="NUCLEAR INHIBITOR OF PROTEIN PHOSPHATASE-1"/>
    <property type="match status" value="1"/>
</dbReference>
<dbReference type="InterPro" id="IPR000253">
    <property type="entry name" value="FHA_dom"/>
</dbReference>
<dbReference type="Pfam" id="PF00498">
    <property type="entry name" value="FHA"/>
    <property type="match status" value="1"/>
</dbReference>
<protein>
    <recommendedName>
        <fullName evidence="2">FHA domain-containing protein</fullName>
    </recommendedName>
</protein>
<reference evidence="3" key="1">
    <citation type="submission" date="2022-07" db="EMBL/GenBank/DDBJ databases">
        <title>Genome Sequence of Physisporinus lineatus.</title>
        <authorList>
            <person name="Buettner E."/>
        </authorList>
    </citation>
    <scope>NUCLEOTIDE SEQUENCE</scope>
    <source>
        <strain evidence="3">VT162</strain>
    </source>
</reference>
<keyword evidence="4" id="KW-1185">Reference proteome</keyword>
<dbReference type="PROSITE" id="PS50006">
    <property type="entry name" value="FHA_DOMAIN"/>
    <property type="match status" value="1"/>
</dbReference>
<dbReference type="InterPro" id="IPR008984">
    <property type="entry name" value="SMAD_FHA_dom_sf"/>
</dbReference>
<dbReference type="Gene3D" id="2.60.200.20">
    <property type="match status" value="1"/>
</dbReference>
<dbReference type="AlphaFoldDB" id="A0AAD5YE60"/>
<dbReference type="Proteomes" id="UP001212997">
    <property type="component" value="Unassembled WGS sequence"/>
</dbReference>